<dbReference type="AlphaFoldDB" id="A0A382G7S0"/>
<evidence type="ECO:0000313" key="1">
    <source>
        <dbReference type="EMBL" id="SVB71278.1"/>
    </source>
</evidence>
<name>A0A382G7S0_9ZZZZ</name>
<organism evidence="1">
    <name type="scientific">marine metagenome</name>
    <dbReference type="NCBI Taxonomy" id="408172"/>
    <lineage>
        <taxon>unclassified sequences</taxon>
        <taxon>metagenomes</taxon>
        <taxon>ecological metagenomes</taxon>
    </lineage>
</organism>
<gene>
    <name evidence="1" type="ORF">METZ01_LOCUS224132</name>
</gene>
<protein>
    <submittedName>
        <fullName evidence="1">Uncharacterized protein</fullName>
    </submittedName>
</protein>
<sequence length="87" mass="9511">MPTDKAVFRPAMLGRLGHSCSDVFSGGTSGGIGTNYGRLSCDKTKAYEPFLNPVRSAISLAFTDFLSFLYVDQDLLGFRGRPKKEDN</sequence>
<dbReference type="EMBL" id="UINC01054036">
    <property type="protein sequence ID" value="SVB71278.1"/>
    <property type="molecule type" value="Genomic_DNA"/>
</dbReference>
<accession>A0A382G7S0</accession>
<proteinExistence type="predicted"/>
<reference evidence="1" key="1">
    <citation type="submission" date="2018-05" db="EMBL/GenBank/DDBJ databases">
        <authorList>
            <person name="Lanie J.A."/>
            <person name="Ng W.-L."/>
            <person name="Kazmierczak K.M."/>
            <person name="Andrzejewski T.M."/>
            <person name="Davidsen T.M."/>
            <person name="Wayne K.J."/>
            <person name="Tettelin H."/>
            <person name="Glass J.I."/>
            <person name="Rusch D."/>
            <person name="Podicherti R."/>
            <person name="Tsui H.-C.T."/>
            <person name="Winkler M.E."/>
        </authorList>
    </citation>
    <scope>NUCLEOTIDE SEQUENCE</scope>
</reference>